<reference evidence="9" key="2">
    <citation type="submission" date="2017-03" db="EMBL/GenBank/DDBJ databases">
        <authorList>
            <person name="Monnet C."/>
        </authorList>
    </citation>
    <scope>NUCLEOTIDE SEQUENCE [LARGE SCALE GENOMIC DNA]</scope>
    <source>
        <strain evidence="9">ATCC 9175</strain>
    </source>
</reference>
<accession>A0A2H1KHQ4</accession>
<evidence type="ECO:0000313" key="10">
    <source>
        <dbReference type="Proteomes" id="UP000282731"/>
    </source>
</evidence>
<dbReference type="InterPro" id="IPR035959">
    <property type="entry name" value="RutC-like_sf"/>
</dbReference>
<dbReference type="Proteomes" id="UP000234525">
    <property type="component" value="Unassembled WGS sequence"/>
</dbReference>
<protein>
    <submittedName>
        <fullName evidence="2 4">Enamine deaminase RidA</fullName>
        <ecNumber evidence="4">3.5.99.10</ecNumber>
    </submittedName>
    <submittedName>
        <fullName evidence="1">RidA family protein</fullName>
    </submittedName>
</protein>
<dbReference type="GO" id="GO:0005829">
    <property type="term" value="C:cytosol"/>
    <property type="evidence" value="ECO:0007669"/>
    <property type="project" value="TreeGrafter"/>
</dbReference>
<dbReference type="EMBL" id="CP025334">
    <property type="protein sequence ID" value="AZT95795.1"/>
    <property type="molecule type" value="Genomic_DNA"/>
</dbReference>
<evidence type="ECO:0000313" key="3">
    <source>
        <dbReference type="EMBL" id="PCC43868.1"/>
    </source>
</evidence>
<organism evidence="2 6">
    <name type="scientific">Brevibacterium aurantiacum</name>
    <dbReference type="NCBI Taxonomy" id="273384"/>
    <lineage>
        <taxon>Bacteria</taxon>
        <taxon>Bacillati</taxon>
        <taxon>Actinomycetota</taxon>
        <taxon>Actinomycetes</taxon>
        <taxon>Micrococcales</taxon>
        <taxon>Brevibacteriaceae</taxon>
        <taxon>Brevibacterium</taxon>
    </lineage>
</organism>
<accession>A0A2A3X482</accession>
<dbReference type="Proteomes" id="UP000282731">
    <property type="component" value="Chromosome"/>
</dbReference>
<evidence type="ECO:0000313" key="7">
    <source>
        <dbReference type="Proteomes" id="UP000218620"/>
    </source>
</evidence>
<evidence type="ECO:0000313" key="4">
    <source>
        <dbReference type="EMBL" id="SMX90745.1"/>
    </source>
</evidence>
<dbReference type="EMBL" id="FXYZ01000021">
    <property type="protein sequence ID" value="SMX99124.1"/>
    <property type="molecule type" value="Genomic_DNA"/>
</dbReference>
<proteinExistence type="predicted"/>
<dbReference type="GO" id="GO:0120241">
    <property type="term" value="F:2-iminobutanoate/2-iminopropanoate deaminase"/>
    <property type="evidence" value="ECO:0007669"/>
    <property type="project" value="UniProtKB-EC"/>
</dbReference>
<dbReference type="InterPro" id="IPR006175">
    <property type="entry name" value="YjgF/YER057c/UK114"/>
</dbReference>
<reference evidence="1 10" key="4">
    <citation type="submission" date="2017-12" db="EMBL/GenBank/DDBJ databases">
        <authorList>
            <person name="Levesque S."/>
        </authorList>
    </citation>
    <scope>NUCLEOTIDE SEQUENCE [LARGE SCALE GENOMIC DNA]</scope>
    <source>
        <strain evidence="1 10">SMQ-1420</strain>
    </source>
</reference>
<dbReference type="Pfam" id="PF01042">
    <property type="entry name" value="Ribonuc_L-PSP"/>
    <property type="match status" value="1"/>
</dbReference>
<dbReference type="Proteomes" id="UP000234327">
    <property type="component" value="Unassembled WGS sequence"/>
</dbReference>
<reference evidence="6 7" key="1">
    <citation type="journal article" date="2017" name="Elife">
        <title>Extensive horizontal gene transfer in cheese-associated bacteria.</title>
        <authorList>
            <person name="Bonham K.S."/>
            <person name="Wolfe B.E."/>
            <person name="Dutton R.J."/>
        </authorList>
    </citation>
    <scope>NUCLEOTIDE SEQUENCE [LARGE SCALE GENOMIC DNA]</scope>
    <source>
        <strain evidence="3 7">962_8</strain>
        <strain evidence="2 6">JB5</strain>
    </source>
</reference>
<dbReference type="Proteomes" id="UP000218377">
    <property type="component" value="Unassembled WGS sequence"/>
</dbReference>
<evidence type="ECO:0000313" key="6">
    <source>
        <dbReference type="Proteomes" id="UP000218377"/>
    </source>
</evidence>
<dbReference type="EMBL" id="NRGX01000001">
    <property type="protein sequence ID" value="PCC18469.1"/>
    <property type="molecule type" value="Genomic_DNA"/>
</dbReference>
<reference evidence="1 10" key="5">
    <citation type="submission" date="2019-01" db="EMBL/GenBank/DDBJ databases">
        <title>Comparative genomic analysis of Brevibacterium aurantiacum sheds light on its evolution and its adaptation to smear-ripened cheeses.</title>
        <authorList>
            <person name="Moineau S."/>
        </authorList>
    </citation>
    <scope>NUCLEOTIDE SEQUENCE [LARGE SCALE GENOMIC DNA]</scope>
    <source>
        <strain evidence="1 10">SMQ-1420</strain>
    </source>
</reference>
<reference evidence="4 8" key="3">
    <citation type="submission" date="2017-03" db="EMBL/GenBank/DDBJ databases">
        <authorList>
            <person name="Afonso C.L."/>
            <person name="Miller P.J."/>
            <person name="Scott M.A."/>
            <person name="Spackman E."/>
            <person name="Goraichik I."/>
            <person name="Dimitrov K.M."/>
            <person name="Suarez D.L."/>
            <person name="Swayne D.E."/>
        </authorList>
    </citation>
    <scope>NUCLEOTIDE SEQUENCE [LARGE SCALE GENOMIC DNA]</scope>
    <source>
        <strain evidence="5">6</strain>
        <strain evidence="8">6(3)</strain>
        <strain evidence="4">ATCC 9175</strain>
    </source>
</reference>
<dbReference type="RefSeq" id="WP_096157990.1">
    <property type="nucleotide sequence ID" value="NZ_BJME01000017.1"/>
</dbReference>
<evidence type="ECO:0000313" key="1">
    <source>
        <dbReference type="EMBL" id="AZT95795.1"/>
    </source>
</evidence>
<evidence type="ECO:0000313" key="9">
    <source>
        <dbReference type="Proteomes" id="UP000234525"/>
    </source>
</evidence>
<sequence length="127" mass="13613">MPQRVSINPPGISHENPIPAASRIGPFLASGVLTGKDPETGDLPSDLAAQVANVFTQVRGVMDMAGGSTDDILKLTVHLVDYRDRAALNEEWEAMFPDPQSRPARQVMAAQLDRGALIQADLLAVLQ</sequence>
<evidence type="ECO:0000313" key="8">
    <source>
        <dbReference type="Proteomes" id="UP000234327"/>
    </source>
</evidence>
<keyword evidence="9" id="KW-1185">Reference proteome</keyword>
<dbReference type="SUPFAM" id="SSF55298">
    <property type="entry name" value="YjgF-like"/>
    <property type="match status" value="1"/>
</dbReference>
<dbReference type="PANTHER" id="PTHR11803:SF39">
    <property type="entry name" value="2-IMINOBUTANOATE_2-IMINOPROPANOATE DEAMINASE"/>
    <property type="match status" value="1"/>
</dbReference>
<dbReference type="EC" id="3.5.99.10" evidence="4"/>
<name>A0A2A3X482_BREAU</name>
<dbReference type="Gene3D" id="3.30.1330.40">
    <property type="entry name" value="RutC-like"/>
    <property type="match status" value="1"/>
</dbReference>
<dbReference type="Proteomes" id="UP000218620">
    <property type="component" value="Unassembled WGS sequence"/>
</dbReference>
<keyword evidence="4" id="KW-0378">Hydrolase</keyword>
<evidence type="ECO:0000313" key="5">
    <source>
        <dbReference type="EMBL" id="SMX99124.1"/>
    </source>
</evidence>
<gene>
    <name evidence="4" type="ORF">BAUR9175_02771</name>
    <name evidence="5" type="ORF">BAURA63_03336</name>
    <name evidence="3" type="ORF">CIK65_04550</name>
    <name evidence="2" type="ORF">CIK79_09310</name>
    <name evidence="1" type="ORF">CXR27_01330</name>
</gene>
<dbReference type="PANTHER" id="PTHR11803">
    <property type="entry name" value="2-IMINOBUTANOATE/2-IMINOPROPANOATE DEAMINASE RIDA"/>
    <property type="match status" value="1"/>
</dbReference>
<evidence type="ECO:0000313" key="2">
    <source>
        <dbReference type="EMBL" id="PCC18469.1"/>
    </source>
</evidence>
<dbReference type="AlphaFoldDB" id="A0A2A3X482"/>
<dbReference type="EMBL" id="FXZB01000019">
    <property type="protein sequence ID" value="SMX90745.1"/>
    <property type="molecule type" value="Genomic_DNA"/>
</dbReference>
<dbReference type="EMBL" id="NRGQ01000005">
    <property type="protein sequence ID" value="PCC43868.1"/>
    <property type="molecule type" value="Genomic_DNA"/>
</dbReference>